<reference evidence="3" key="1">
    <citation type="journal article" date="2011" name="Science">
        <title>The plant cell wall-decomposing machinery underlies the functional diversity of forest fungi.</title>
        <authorList>
            <person name="Eastwood D.C."/>
            <person name="Floudas D."/>
            <person name="Binder M."/>
            <person name="Majcherczyk A."/>
            <person name="Schneider P."/>
            <person name="Aerts A."/>
            <person name="Asiegbu F.O."/>
            <person name="Baker S.E."/>
            <person name="Barry K."/>
            <person name="Bendiksby M."/>
            <person name="Blumentritt M."/>
            <person name="Coutinho P.M."/>
            <person name="Cullen D."/>
            <person name="de Vries R.P."/>
            <person name="Gathman A."/>
            <person name="Goodell B."/>
            <person name="Henrissat B."/>
            <person name="Ihrmark K."/>
            <person name="Kauserud H."/>
            <person name="Kohler A."/>
            <person name="LaButti K."/>
            <person name="Lapidus A."/>
            <person name="Lavin J.L."/>
            <person name="Lee Y.-H."/>
            <person name="Lindquist E."/>
            <person name="Lilly W."/>
            <person name="Lucas S."/>
            <person name="Morin E."/>
            <person name="Murat C."/>
            <person name="Oguiza J.A."/>
            <person name="Park J."/>
            <person name="Pisabarro A.G."/>
            <person name="Riley R."/>
            <person name="Rosling A."/>
            <person name="Salamov A."/>
            <person name="Schmidt O."/>
            <person name="Schmutz J."/>
            <person name="Skrede I."/>
            <person name="Stenlid J."/>
            <person name="Wiebenga A."/>
            <person name="Xie X."/>
            <person name="Kuees U."/>
            <person name="Hibbett D.S."/>
            <person name="Hoffmeister D."/>
            <person name="Hoegberg N."/>
            <person name="Martin F."/>
            <person name="Grigoriev I.V."/>
            <person name="Watkinson S.C."/>
        </authorList>
    </citation>
    <scope>NUCLEOTIDE SEQUENCE [LARGE SCALE GENOMIC DNA]</scope>
    <source>
        <strain evidence="3">strain S7.3</strain>
    </source>
</reference>
<keyword evidence="3" id="KW-1185">Reference proteome</keyword>
<gene>
    <name evidence="2" type="ORF">SERLA73DRAFT_164145</name>
</gene>
<protein>
    <recommendedName>
        <fullName evidence="4">G-protein coupled receptors family 1 profile domain-containing protein</fullName>
    </recommendedName>
</protein>
<dbReference type="AlphaFoldDB" id="F8QHE1"/>
<evidence type="ECO:0000313" key="3">
    <source>
        <dbReference type="Proteomes" id="UP000008063"/>
    </source>
</evidence>
<dbReference type="InParanoid" id="F8QHE1"/>
<dbReference type="OMA" id="ISKIMMT"/>
<feature type="transmembrane region" description="Helical" evidence="1">
    <location>
        <begin position="108"/>
        <end position="131"/>
    </location>
</feature>
<feature type="transmembrane region" description="Helical" evidence="1">
    <location>
        <begin position="65"/>
        <end position="87"/>
    </location>
</feature>
<dbReference type="OrthoDB" id="2641762at2759"/>
<dbReference type="Proteomes" id="UP000008063">
    <property type="component" value="Unassembled WGS sequence"/>
</dbReference>
<keyword evidence="1" id="KW-1133">Transmembrane helix</keyword>
<dbReference type="STRING" id="936435.F8QHE1"/>
<feature type="transmembrane region" description="Helical" evidence="1">
    <location>
        <begin position="151"/>
        <end position="173"/>
    </location>
</feature>
<dbReference type="HOGENOM" id="CLU_044614_0_2_1"/>
<accession>F8QHE1</accession>
<keyword evidence="1" id="KW-0812">Transmembrane</keyword>
<evidence type="ECO:0008006" key="4">
    <source>
        <dbReference type="Google" id="ProtNLM"/>
    </source>
</evidence>
<keyword evidence="1" id="KW-0472">Membrane</keyword>
<feature type="transmembrane region" description="Helical" evidence="1">
    <location>
        <begin position="25"/>
        <end position="45"/>
    </location>
</feature>
<name>F8QHE1_SERL3</name>
<proteinExistence type="predicted"/>
<evidence type="ECO:0000313" key="2">
    <source>
        <dbReference type="EMBL" id="EGN92251.1"/>
    </source>
</evidence>
<dbReference type="eggNOG" id="ENOG502SKVI">
    <property type="taxonomic scope" value="Eukaryota"/>
</dbReference>
<organism evidence="3">
    <name type="scientific">Serpula lacrymans var. lacrymans (strain S7.3)</name>
    <name type="common">Dry rot fungus</name>
    <dbReference type="NCBI Taxonomy" id="936435"/>
    <lineage>
        <taxon>Eukaryota</taxon>
        <taxon>Fungi</taxon>
        <taxon>Dikarya</taxon>
        <taxon>Basidiomycota</taxon>
        <taxon>Agaricomycotina</taxon>
        <taxon>Agaricomycetes</taxon>
        <taxon>Agaricomycetidae</taxon>
        <taxon>Boletales</taxon>
        <taxon>Coniophorineae</taxon>
        <taxon>Serpulaceae</taxon>
        <taxon>Serpula</taxon>
    </lineage>
</organism>
<sequence length="330" mass="37055">MFTLYVTCVHFLYQRFKTSGGKRTSVFLFGYMSVMFIFGTLYTVSGSRTIQLAYVNHRDYSAGPAAYDLVIFSQPITILGSVSYTVSNWMSDGLILWRFIILYQNIRYNLWIITFPCILFLASIVMGFFVLVQASLPNQSLWSQVAVSFVLPYYVLSLSLNIITTILITIRLLMHKRRLQTILGAAHAAQYTGIATLLIESSALYALWSIIFLVLYAINNPVQFVFLASLAEVQIIAPLLIIVRVAQGKAWTRNTESAILSTFVAKQESKATYKGNKQEDSRTNTLSVSASQDHVDHDESIHSLKFAPGLGDSNDIPLQTREVPRGMLQC</sequence>
<dbReference type="EMBL" id="GL945509">
    <property type="protein sequence ID" value="EGN92251.1"/>
    <property type="molecule type" value="Genomic_DNA"/>
</dbReference>
<feature type="transmembrane region" description="Helical" evidence="1">
    <location>
        <begin position="194"/>
        <end position="218"/>
    </location>
</feature>
<feature type="transmembrane region" description="Helical" evidence="1">
    <location>
        <begin position="224"/>
        <end position="243"/>
    </location>
</feature>
<evidence type="ECO:0000256" key="1">
    <source>
        <dbReference type="SAM" id="Phobius"/>
    </source>
</evidence>